<evidence type="ECO:0000313" key="2">
    <source>
        <dbReference type="Proteomes" id="UP000322887"/>
    </source>
</evidence>
<reference evidence="1 2" key="1">
    <citation type="submission" date="2019-08" db="EMBL/GenBank/DDBJ databases">
        <title>Deep-cultivation of Planctomycetes and their phenomic and genomic characterization uncovers novel biology.</title>
        <authorList>
            <person name="Wiegand S."/>
            <person name="Jogler M."/>
            <person name="Boedeker C."/>
            <person name="Pinto D."/>
            <person name="Vollmers J."/>
            <person name="Rivas-Marin E."/>
            <person name="Kohn T."/>
            <person name="Peeters S.H."/>
            <person name="Heuer A."/>
            <person name="Rast P."/>
            <person name="Oberbeckmann S."/>
            <person name="Bunk B."/>
            <person name="Jeske O."/>
            <person name="Meyerdierks A."/>
            <person name="Storesund J.E."/>
            <person name="Kallscheuer N."/>
            <person name="Luecker S."/>
            <person name="Lage O.M."/>
            <person name="Pohl T."/>
            <person name="Merkel B.J."/>
            <person name="Hornburger P."/>
            <person name="Mueller R.-W."/>
            <person name="Bruemmer F."/>
            <person name="Labrenz M."/>
            <person name="Spormann A.M."/>
            <person name="Op den Camp H."/>
            <person name="Overmann J."/>
            <person name="Amann R."/>
            <person name="Jetten M.S.M."/>
            <person name="Mascher T."/>
            <person name="Medema M.H."/>
            <person name="Devos D.P."/>
            <person name="Kaster A.-K."/>
            <person name="Ovreas L."/>
            <person name="Rohde M."/>
            <person name="Galperin M.Y."/>
            <person name="Jogler C."/>
        </authorList>
    </citation>
    <scope>NUCLEOTIDE SEQUENCE [LARGE SCALE GENOMIC DNA]</scope>
    <source>
        <strain evidence="1 2">DSM 8797</strain>
    </source>
</reference>
<evidence type="ECO:0000313" key="1">
    <source>
        <dbReference type="EMBL" id="QEG16077.1"/>
    </source>
</evidence>
<organism evidence="1 2">
    <name type="scientific">Gimesia maris</name>
    <dbReference type="NCBI Taxonomy" id="122"/>
    <lineage>
        <taxon>Bacteria</taxon>
        <taxon>Pseudomonadati</taxon>
        <taxon>Planctomycetota</taxon>
        <taxon>Planctomycetia</taxon>
        <taxon>Planctomycetales</taxon>
        <taxon>Planctomycetaceae</taxon>
        <taxon>Gimesia</taxon>
    </lineage>
</organism>
<sequence length="53" mass="5993">MNKRRKRHNPEQIVRKLRDADAILNAGKVWLRCCGTWRSVNRLTCAGGISTAA</sequence>
<keyword evidence="2" id="KW-1185">Reference proteome</keyword>
<accession>A0ABX5YK92</accession>
<dbReference type="EMBL" id="CP042910">
    <property type="protein sequence ID" value="QEG16077.1"/>
    <property type="molecule type" value="Genomic_DNA"/>
</dbReference>
<name>A0ABX5YK92_9PLAN</name>
<protein>
    <submittedName>
        <fullName evidence="1">Uncharacterized protein</fullName>
    </submittedName>
</protein>
<dbReference type="Proteomes" id="UP000322887">
    <property type="component" value="Chromosome"/>
</dbReference>
<proteinExistence type="predicted"/>
<gene>
    <name evidence="1" type="ORF">GmarT_19380</name>
</gene>